<proteinExistence type="predicted"/>
<dbReference type="Proteomes" id="UP000677054">
    <property type="component" value="Unassembled WGS sequence"/>
</dbReference>
<organism evidence="3">
    <name type="scientific">Darwinula stevensoni</name>
    <dbReference type="NCBI Taxonomy" id="69355"/>
    <lineage>
        <taxon>Eukaryota</taxon>
        <taxon>Metazoa</taxon>
        <taxon>Ecdysozoa</taxon>
        <taxon>Arthropoda</taxon>
        <taxon>Crustacea</taxon>
        <taxon>Oligostraca</taxon>
        <taxon>Ostracoda</taxon>
        <taxon>Podocopa</taxon>
        <taxon>Podocopida</taxon>
        <taxon>Darwinulocopina</taxon>
        <taxon>Darwinuloidea</taxon>
        <taxon>Darwinulidae</taxon>
        <taxon>Darwinula</taxon>
    </lineage>
</organism>
<dbReference type="SMART" id="SM00219">
    <property type="entry name" value="TyrKc"/>
    <property type="match status" value="1"/>
</dbReference>
<dbReference type="GO" id="GO:0043235">
    <property type="term" value="C:receptor complex"/>
    <property type="evidence" value="ECO:0007669"/>
    <property type="project" value="TreeGrafter"/>
</dbReference>
<dbReference type="InterPro" id="IPR000719">
    <property type="entry name" value="Prot_kinase_dom"/>
</dbReference>
<feature type="domain" description="Protein kinase" evidence="2">
    <location>
        <begin position="1"/>
        <end position="137"/>
    </location>
</feature>
<feature type="compositionally biased region" description="Polar residues" evidence="1">
    <location>
        <begin position="166"/>
        <end position="181"/>
    </location>
</feature>
<evidence type="ECO:0000259" key="2">
    <source>
        <dbReference type="PROSITE" id="PS50011"/>
    </source>
</evidence>
<dbReference type="PANTHER" id="PTHR24416:SF611">
    <property type="entry name" value="TYROSINE-PROTEIN KINASE TRANSMEMBRANE RECEPTOR ROR"/>
    <property type="match status" value="1"/>
</dbReference>
<evidence type="ECO:0000313" key="4">
    <source>
        <dbReference type="Proteomes" id="UP000677054"/>
    </source>
</evidence>
<gene>
    <name evidence="3" type="ORF">DSTB1V02_LOCUS11891</name>
</gene>
<dbReference type="Gene3D" id="1.10.510.10">
    <property type="entry name" value="Transferase(Phosphotransferase) domain 1"/>
    <property type="match status" value="1"/>
</dbReference>
<evidence type="ECO:0000313" key="3">
    <source>
        <dbReference type="EMBL" id="CAD7252130.1"/>
    </source>
</evidence>
<dbReference type="SUPFAM" id="SSF56112">
    <property type="entry name" value="Protein kinase-like (PK-like)"/>
    <property type="match status" value="1"/>
</dbReference>
<feature type="region of interest" description="Disordered" evidence="1">
    <location>
        <begin position="155"/>
        <end position="181"/>
    </location>
</feature>
<accession>A0A7R9ADM0</accession>
<dbReference type="EMBL" id="CAJPEV010004139">
    <property type="protein sequence ID" value="CAG0901243.1"/>
    <property type="molecule type" value="Genomic_DNA"/>
</dbReference>
<dbReference type="FunFam" id="1.10.510.10:FF:001927">
    <property type="entry name" value="Receptor protein-tyrosine kinase"/>
    <property type="match status" value="1"/>
</dbReference>
<reference evidence="3" key="1">
    <citation type="submission" date="2020-11" db="EMBL/GenBank/DDBJ databases">
        <authorList>
            <person name="Tran Van P."/>
        </authorList>
    </citation>
    <scope>NUCLEOTIDE SEQUENCE</scope>
</reference>
<dbReference type="InterPro" id="IPR001245">
    <property type="entry name" value="Ser-Thr/Tyr_kinase_cat_dom"/>
</dbReference>
<dbReference type="PROSITE" id="PS00109">
    <property type="entry name" value="PROTEIN_KINASE_TYR"/>
    <property type="match status" value="1"/>
</dbReference>
<dbReference type="EMBL" id="LR903656">
    <property type="protein sequence ID" value="CAD7252130.1"/>
    <property type="molecule type" value="Genomic_DNA"/>
</dbReference>
<name>A0A7R9ADM0_9CRUS</name>
<dbReference type="PANTHER" id="PTHR24416">
    <property type="entry name" value="TYROSINE-PROTEIN KINASE RECEPTOR"/>
    <property type="match status" value="1"/>
</dbReference>
<dbReference type="InterPro" id="IPR011009">
    <property type="entry name" value="Kinase-like_dom_sf"/>
</dbReference>
<keyword evidence="4" id="KW-1185">Reference proteome</keyword>
<dbReference type="GO" id="GO:0005524">
    <property type="term" value="F:ATP binding"/>
    <property type="evidence" value="ECO:0007669"/>
    <property type="project" value="InterPro"/>
</dbReference>
<dbReference type="GO" id="GO:0005886">
    <property type="term" value="C:plasma membrane"/>
    <property type="evidence" value="ECO:0007669"/>
    <property type="project" value="TreeGrafter"/>
</dbReference>
<protein>
    <recommendedName>
        <fullName evidence="2">Protein kinase domain-containing protein</fullName>
    </recommendedName>
</protein>
<dbReference type="GO" id="GO:0004714">
    <property type="term" value="F:transmembrane receptor protein tyrosine kinase activity"/>
    <property type="evidence" value="ECO:0007669"/>
    <property type="project" value="TreeGrafter"/>
</dbReference>
<sequence>MLEVVHRDLALRNVLLAEDNVVPIAYRWMAPECLVYDGVYTSQSDVWAFGVTLWEIFSLGMTPYQGMKIHELVQNLQKGYRLECPGYANHRIHEIMLQCWEADPNNRPTFPELSLRFTDMLSDYERSRCEERTRPFLETSGTHCQTRTKYTQLSFPQVPEEEHHSVQGSEDPPSQRQEPVSMQENVLGIRWLLAMATHRSLMAFDPWTCWPRPKNAHFSCYRILEDSLLGSLACNTIPRDDNHKDYSGVDGVFTYVSWMEGQDALQNASRIL</sequence>
<dbReference type="OrthoDB" id="535945at2759"/>
<dbReference type="GO" id="GO:0007169">
    <property type="term" value="P:cell surface receptor protein tyrosine kinase signaling pathway"/>
    <property type="evidence" value="ECO:0007669"/>
    <property type="project" value="TreeGrafter"/>
</dbReference>
<dbReference type="Pfam" id="PF07714">
    <property type="entry name" value="PK_Tyr_Ser-Thr"/>
    <property type="match status" value="1"/>
</dbReference>
<dbReference type="InterPro" id="IPR050122">
    <property type="entry name" value="RTK"/>
</dbReference>
<dbReference type="InterPro" id="IPR008266">
    <property type="entry name" value="Tyr_kinase_AS"/>
</dbReference>
<dbReference type="InterPro" id="IPR020635">
    <property type="entry name" value="Tyr_kinase_cat_dom"/>
</dbReference>
<evidence type="ECO:0000256" key="1">
    <source>
        <dbReference type="SAM" id="MobiDB-lite"/>
    </source>
</evidence>
<dbReference type="PROSITE" id="PS50011">
    <property type="entry name" value="PROTEIN_KINASE_DOM"/>
    <property type="match status" value="1"/>
</dbReference>
<dbReference type="AlphaFoldDB" id="A0A7R9ADM0"/>